<evidence type="ECO:0000313" key="3">
    <source>
        <dbReference type="Proteomes" id="UP001391051"/>
    </source>
</evidence>
<protein>
    <submittedName>
        <fullName evidence="2">Uncharacterized protein</fullName>
    </submittedName>
</protein>
<dbReference type="GeneID" id="92081051"/>
<keyword evidence="3" id="KW-1185">Reference proteome</keyword>
<sequence length="272" mass="29621">MDPAAARREGARILDEVEEESLEQLINHFRSSTLPGTTPNHPQSLNPPIPIPSLATLIARHHQVSQTFPPPLLSLSGRYLPFLYHLVSTLIAAPHNYAVTIVDADHRFDVTRLVSDSSTAPTAPAPGPPNTAAPKPYPATKSDLKHLYVYRPARSAEQAQVQASLAAAREYMLYAPHASQNRAWWGSVVVVGTTGTGGGGGGGEKQRQKRLVADVVASWKGWLHVQRQEVPGFGVGMSVEEALGERERRAELVRDRGWEARAREGAYAWGHA</sequence>
<evidence type="ECO:0000313" key="2">
    <source>
        <dbReference type="EMBL" id="KAK7942654.1"/>
    </source>
</evidence>
<accession>A0ABR1PYG6</accession>
<comment type="caution">
    <text evidence="2">The sequence shown here is derived from an EMBL/GenBank/DDBJ whole genome shotgun (WGS) entry which is preliminary data.</text>
</comment>
<feature type="region of interest" description="Disordered" evidence="1">
    <location>
        <begin position="117"/>
        <end position="138"/>
    </location>
</feature>
<organism evidence="2 3">
    <name type="scientific">Apiospora aurea</name>
    <dbReference type="NCBI Taxonomy" id="335848"/>
    <lineage>
        <taxon>Eukaryota</taxon>
        <taxon>Fungi</taxon>
        <taxon>Dikarya</taxon>
        <taxon>Ascomycota</taxon>
        <taxon>Pezizomycotina</taxon>
        <taxon>Sordariomycetes</taxon>
        <taxon>Xylariomycetidae</taxon>
        <taxon>Amphisphaeriales</taxon>
        <taxon>Apiosporaceae</taxon>
        <taxon>Apiospora</taxon>
    </lineage>
</organism>
<evidence type="ECO:0000256" key="1">
    <source>
        <dbReference type="SAM" id="MobiDB-lite"/>
    </source>
</evidence>
<proteinExistence type="predicted"/>
<name>A0ABR1PYG6_9PEZI</name>
<gene>
    <name evidence="2" type="ORF">PG986_011767</name>
</gene>
<dbReference type="RefSeq" id="XP_066694685.1">
    <property type="nucleotide sequence ID" value="XM_066847989.1"/>
</dbReference>
<dbReference type="EMBL" id="JAQQWE010000008">
    <property type="protein sequence ID" value="KAK7942654.1"/>
    <property type="molecule type" value="Genomic_DNA"/>
</dbReference>
<dbReference type="Proteomes" id="UP001391051">
    <property type="component" value="Unassembled WGS sequence"/>
</dbReference>
<reference evidence="2 3" key="1">
    <citation type="submission" date="2023-01" db="EMBL/GenBank/DDBJ databases">
        <title>Analysis of 21 Apiospora genomes using comparative genomics revels a genus with tremendous synthesis potential of carbohydrate active enzymes and secondary metabolites.</title>
        <authorList>
            <person name="Sorensen T."/>
        </authorList>
    </citation>
    <scope>NUCLEOTIDE SEQUENCE [LARGE SCALE GENOMIC DNA]</scope>
    <source>
        <strain evidence="2 3">CBS 24483</strain>
    </source>
</reference>
<feature type="compositionally biased region" description="Pro residues" evidence="1">
    <location>
        <begin position="123"/>
        <end position="137"/>
    </location>
</feature>